<protein>
    <submittedName>
        <fullName evidence="1">Uncharacterized protein</fullName>
    </submittedName>
</protein>
<evidence type="ECO:0000313" key="1">
    <source>
        <dbReference type="EMBL" id="XCH44274.1"/>
    </source>
</evidence>
<name>A0AAU8GUF0_9CAUD</name>
<reference evidence="1" key="1">
    <citation type="submission" date="2024-05" db="EMBL/GenBank/DDBJ databases">
        <authorList>
            <person name="Angeles D.G."/>
            <person name="Arvik A.J."/>
            <person name="Ashton K.E."/>
            <person name="Baker A.G."/>
            <person name="Benitez E."/>
            <person name="Boateng E.S."/>
            <person name="Bopp L.A."/>
            <person name="Canales M.Y."/>
            <person name="Cho C.S."/>
            <person name="Denby A.C."/>
            <person name="Ferrell L.E."/>
            <person name="Gates K.A."/>
            <person name="Goitom S."/>
            <person name="Griffith A.H."/>
            <person name="Hassan A.M."/>
            <person name="James S.C."/>
            <person name="Javed S.A."/>
            <person name="Jordan A.B."/>
            <person name="Kershner D.C."/>
            <person name="Kudva A.P."/>
            <person name="Liu S."/>
            <person name="Loosemore S.B."/>
            <person name="Lyle H.E."/>
            <person name="Mahmud R."/>
            <person name="Martey A."/>
            <person name="Martin B.S."/>
            <person name="Martin C.E."/>
            <person name="Martin G.J."/>
            <person name="McClellan E."/>
            <person name="Paladino M.R."/>
            <person name="Papa A.R."/>
            <person name="Perez K."/>
            <person name="Rhodes B.E."/>
            <person name="Riddervold E.J."/>
            <person name="Roudabush H."/>
            <person name="Ruiz I.A."/>
            <person name="Russell E.L."/>
            <person name="Sams C.E."/>
            <person name="Shin S."/>
            <person name="Smith G.L."/>
            <person name="Snowman J.L."/>
            <person name="Timberlake T."/>
            <person name="Tucker Z.R."/>
            <person name="Vashistha N."/>
            <person name="Voshell S.M."/>
            <person name="Vuppala S."/>
            <person name="Wallace A.L."/>
            <person name="Ko C."/>
            <person name="Russell D.A."/>
            <person name="Jacobs-Sera D."/>
            <person name="Hatfull G.F."/>
        </authorList>
    </citation>
    <scope>NUCLEOTIDE SEQUENCE</scope>
</reference>
<organism evidence="1">
    <name type="scientific">Mycobacterium phage BabyBack</name>
    <dbReference type="NCBI Taxonomy" id="3158877"/>
    <lineage>
        <taxon>Viruses</taxon>
        <taxon>Duplodnaviria</taxon>
        <taxon>Heunggongvirae</taxon>
        <taxon>Uroviricota</taxon>
        <taxon>Caudoviricetes</taxon>
    </lineage>
</organism>
<accession>A0AAU8GUF0</accession>
<gene>
    <name evidence="1" type="primary">54</name>
    <name evidence="1" type="ORF">SEA_BABYBACK_54</name>
</gene>
<proteinExistence type="predicted"/>
<dbReference type="EMBL" id="PP758916">
    <property type="protein sequence ID" value="XCH44274.1"/>
    <property type="molecule type" value="Genomic_DNA"/>
</dbReference>
<sequence length="57" mass="6268">MTPTRLPYLHKNARSRLPQTGELIDLGPISRYEYDQGQGGAAWHAVAMSRADKEAAA</sequence>